<reference evidence="2" key="1">
    <citation type="journal article" date="2016" name="Front. Microbiol.">
        <title>Molecular Keys to the Janthinobacterium and Duganella spp. Interaction with the Plant Pathogen Fusarium graminearum.</title>
        <authorList>
            <person name="Haack F.S."/>
            <person name="Poehlein A."/>
            <person name="Kroger C."/>
            <person name="Voigt C.A."/>
            <person name="Piepenbring M."/>
            <person name="Bode H.B."/>
            <person name="Daniel R."/>
            <person name="Schafer W."/>
            <person name="Streit W.R."/>
        </authorList>
    </citation>
    <scope>NUCLEOTIDE SEQUENCE [LARGE SCALE GENOMIC DNA]</scope>
    <source>
        <strain evidence="2">T54</strain>
    </source>
</reference>
<gene>
    <name evidence="1" type="ORF">DUPY_02330</name>
</gene>
<dbReference type="Proteomes" id="UP000175989">
    <property type="component" value="Unassembled WGS sequence"/>
</dbReference>
<evidence type="ECO:0000313" key="2">
    <source>
        <dbReference type="Proteomes" id="UP000175989"/>
    </source>
</evidence>
<keyword evidence="2" id="KW-1185">Reference proteome</keyword>
<dbReference type="RefSeq" id="WP_141749368.1">
    <property type="nucleotide sequence ID" value="NZ_LROM01000023.1"/>
</dbReference>
<organism evidence="1 2">
    <name type="scientific">Duganella phyllosphaerae</name>
    <dbReference type="NCBI Taxonomy" id="762836"/>
    <lineage>
        <taxon>Bacteria</taxon>
        <taxon>Pseudomonadati</taxon>
        <taxon>Pseudomonadota</taxon>
        <taxon>Betaproteobacteria</taxon>
        <taxon>Burkholderiales</taxon>
        <taxon>Oxalobacteraceae</taxon>
        <taxon>Telluria group</taxon>
        <taxon>Duganella</taxon>
    </lineage>
</organism>
<proteinExistence type="predicted"/>
<evidence type="ECO:0000313" key="1">
    <source>
        <dbReference type="EMBL" id="OFA09059.1"/>
    </source>
</evidence>
<dbReference type="EMBL" id="LROM01000023">
    <property type="protein sequence ID" value="OFA09059.1"/>
    <property type="molecule type" value="Genomic_DNA"/>
</dbReference>
<comment type="caution">
    <text evidence="1">The sequence shown here is derived from an EMBL/GenBank/DDBJ whole genome shotgun (WGS) entry which is preliminary data.</text>
</comment>
<protein>
    <submittedName>
        <fullName evidence="1">Uncharacterized protein</fullName>
    </submittedName>
</protein>
<name>A0A1E7X7J5_9BURK</name>
<accession>A0A1E7X7J5</accession>
<dbReference type="AlphaFoldDB" id="A0A1E7X7J5"/>
<dbReference type="PATRIC" id="fig|762836.4.peg.245"/>
<dbReference type="OrthoDB" id="9809392at2"/>
<sequence length="359" mass="40007">MSANPAASFTTDFATALIERHRFEEAFVFWHARHADDAPGALAALAALSREAARGRQHQLAASYHAMHTALRRGSRWYPGMLAERLLPLHDVAVSSHRLRHDAAQLAYLHQLGLLGDAFPPIIARYRRLAARLETRFENRQLTRHAPARPDRRALLSTDEQDAIDEAYDRIIHLRPTPCVAQPFSSHALAAARRSQPAHGITVIDDFLSNQALDELWRFCVQSTIWFGEQGHGRLGASYDHGFNCPLLVQVAQGVFDDGRQLLNIRAGKHPPRLPGESLHGAVEGYKVQLWLTPDTANLEPAGGGMVVRDQDGRTRHIPYRQNRAVLFDARLAHGAASCHFRDDHASARIEVALLYASK</sequence>